<feature type="transmembrane region" description="Helical" evidence="1">
    <location>
        <begin position="89"/>
        <end position="108"/>
    </location>
</feature>
<proteinExistence type="predicted"/>
<dbReference type="RefSeq" id="WP_013244687.1">
    <property type="nucleotide sequence ID" value="NC_019908.1"/>
</dbReference>
<dbReference type="EMBL" id="CP002873">
    <property type="protein sequence ID" value="AGA66520.1"/>
    <property type="molecule type" value="Genomic_DNA"/>
</dbReference>
<dbReference type="Proteomes" id="UP000010793">
    <property type="component" value="Chromosome"/>
</dbReference>
<dbReference type="GeneID" id="56440316"/>
<keyword evidence="1" id="KW-0472">Membrane</keyword>
<dbReference type="AlphaFoldDB" id="A0A3B6VL27"/>
<sequence>MLNLFNKDDEVIKSKDGVFDKYHHIIAWIPFVASVFYCTSPLDIVSDILPLSGRIDEGFLLVATILHGIQNGVFYTYPKIRRTIKIIKYIVIIVGIIFMLGLFGHLMINSNQMP</sequence>
<reference evidence="2 3" key="1">
    <citation type="journal article" date="2013" name="Genome Announc.">
        <title>Complete Genome Sequence of the Porcine Strain Brachyspira pilosicoli P43/6/78(T.).</title>
        <authorList>
            <person name="Lin C."/>
            <person name="den Bakker H.C."/>
            <person name="Suzuki H."/>
            <person name="Lefebure T."/>
            <person name="Ponnala L."/>
            <person name="Sun Q."/>
            <person name="Stanhope M.J."/>
            <person name="Wiedmann M."/>
            <person name="Duhamel G.E."/>
        </authorList>
    </citation>
    <scope>NUCLEOTIDE SEQUENCE [LARGE SCALE GENOMIC DNA]</scope>
    <source>
        <strain evidence="2 3">P43/6/78</strain>
    </source>
</reference>
<evidence type="ECO:0000313" key="3">
    <source>
        <dbReference type="Proteomes" id="UP000010793"/>
    </source>
</evidence>
<protein>
    <submittedName>
        <fullName evidence="2">Uncharacterized protein</fullName>
    </submittedName>
</protein>
<organism evidence="2 3">
    <name type="scientific">Brachyspira pilosicoli P43/6/78</name>
    <dbReference type="NCBI Taxonomy" id="1042417"/>
    <lineage>
        <taxon>Bacteria</taxon>
        <taxon>Pseudomonadati</taxon>
        <taxon>Spirochaetota</taxon>
        <taxon>Spirochaetia</taxon>
        <taxon>Brachyspirales</taxon>
        <taxon>Brachyspiraceae</taxon>
        <taxon>Brachyspira</taxon>
    </lineage>
</organism>
<keyword evidence="1" id="KW-0812">Transmembrane</keyword>
<keyword evidence="3" id="KW-1185">Reference proteome</keyword>
<keyword evidence="1" id="KW-1133">Transmembrane helix</keyword>
<accession>A0A3B6VL27</accession>
<dbReference type="KEGG" id="bpip:BPP43_06400"/>
<evidence type="ECO:0000256" key="1">
    <source>
        <dbReference type="SAM" id="Phobius"/>
    </source>
</evidence>
<name>A0A3B6VL27_BRAPL</name>
<evidence type="ECO:0000313" key="2">
    <source>
        <dbReference type="EMBL" id="AGA66520.1"/>
    </source>
</evidence>
<gene>
    <name evidence="2" type="ORF">BPP43_06400</name>
</gene>